<evidence type="ECO:0000259" key="14">
    <source>
        <dbReference type="PROSITE" id="PS50109"/>
    </source>
</evidence>
<dbReference type="SMART" id="SM00388">
    <property type="entry name" value="HisKA"/>
    <property type="match status" value="1"/>
</dbReference>
<evidence type="ECO:0000256" key="9">
    <source>
        <dbReference type="ARBA" id="ARBA00022840"/>
    </source>
</evidence>
<keyword evidence="11" id="KW-0902">Two-component regulatory system</keyword>
<evidence type="ECO:0000256" key="10">
    <source>
        <dbReference type="ARBA" id="ARBA00022989"/>
    </source>
</evidence>
<reference evidence="15" key="1">
    <citation type="journal article" date="2021" name="PeerJ">
        <title>Extensive microbial diversity within the chicken gut microbiome revealed by metagenomics and culture.</title>
        <authorList>
            <person name="Gilroy R."/>
            <person name="Ravi A."/>
            <person name="Getino M."/>
            <person name="Pursley I."/>
            <person name="Horton D.L."/>
            <person name="Alikhan N.F."/>
            <person name="Baker D."/>
            <person name="Gharbi K."/>
            <person name="Hall N."/>
            <person name="Watson M."/>
            <person name="Adriaenssens E.M."/>
            <person name="Foster-Nyarko E."/>
            <person name="Jarju S."/>
            <person name="Secka A."/>
            <person name="Antonio M."/>
            <person name="Oren A."/>
            <person name="Chaudhuri R.R."/>
            <person name="La Ragione R."/>
            <person name="Hildebrand F."/>
            <person name="Pallen M.J."/>
        </authorList>
    </citation>
    <scope>NUCLEOTIDE SEQUENCE</scope>
    <source>
        <strain evidence="15">ChiSxjej1B13-11762</strain>
    </source>
</reference>
<proteinExistence type="predicted"/>
<keyword evidence="5" id="KW-0808">Transferase</keyword>
<dbReference type="InterPro" id="IPR036097">
    <property type="entry name" value="HisK_dim/P_sf"/>
</dbReference>
<organism evidence="15 16">
    <name type="scientific">Candidatus Dorea gallistercoris</name>
    <dbReference type="NCBI Taxonomy" id="2838542"/>
    <lineage>
        <taxon>Bacteria</taxon>
        <taxon>Bacillati</taxon>
        <taxon>Bacillota</taxon>
        <taxon>Clostridia</taxon>
        <taxon>Lachnospirales</taxon>
        <taxon>Lachnospiraceae</taxon>
        <taxon>Dorea</taxon>
    </lineage>
</organism>
<dbReference type="PANTHER" id="PTHR45569:SF1">
    <property type="entry name" value="SENSOR PROTEIN KDPD"/>
    <property type="match status" value="1"/>
</dbReference>
<comment type="subcellular location">
    <subcellularLocation>
        <location evidence="2">Membrane</location>
        <topology evidence="2">Multi-pass membrane protein</topology>
    </subcellularLocation>
</comment>
<evidence type="ECO:0000313" key="16">
    <source>
        <dbReference type="Proteomes" id="UP000824263"/>
    </source>
</evidence>
<dbReference type="PROSITE" id="PS50109">
    <property type="entry name" value="HIS_KIN"/>
    <property type="match status" value="1"/>
</dbReference>
<dbReference type="InterPro" id="IPR052023">
    <property type="entry name" value="Histidine_kinase_KdpD"/>
</dbReference>
<dbReference type="Gene3D" id="1.20.120.620">
    <property type="entry name" value="Backbone structure of the membrane domain of e. Coli histidine kinase receptor kdpd"/>
    <property type="match status" value="1"/>
</dbReference>
<dbReference type="InterPro" id="IPR025201">
    <property type="entry name" value="KdpD_TM"/>
</dbReference>
<dbReference type="InterPro" id="IPR004358">
    <property type="entry name" value="Sig_transdc_His_kin-like_C"/>
</dbReference>
<sequence length="348" mass="38735">MGKQGLRNILTTVGILGITTVVCFYLQQSVGTEAHAPLMFVLAVLFISRFTDGYRYGIFSSMAAVVAVNYIFTYPYFAFNFTITGYPLTFLVMLAVAISVSALTTQIKNQEQIRLESEKEKMRANLLRAVSHDIRTPLTSIAGSAAAILENRNVLSQEKVMELVANIKEEAQWLVRMVENLLSITRMNAENARIDKQEEVLEEVISAAVTKFEKRFPNISISAHIPEEVLLVPMDATLIEQVLVNLLENSVIHGRGTTRIDIRVSLEKGKAVFYVEDNGQGIEENVLPVIFDGNLEARGEASDNKRDMGIGLSVCKSIIKAHRGNMRAENRENGGARMVFSLPMEMEE</sequence>
<dbReference type="GO" id="GO:0000155">
    <property type="term" value="F:phosphorelay sensor kinase activity"/>
    <property type="evidence" value="ECO:0007669"/>
    <property type="project" value="InterPro"/>
</dbReference>
<feature type="domain" description="Histidine kinase" evidence="14">
    <location>
        <begin position="129"/>
        <end position="346"/>
    </location>
</feature>
<keyword evidence="12 13" id="KW-0472">Membrane</keyword>
<keyword evidence="6 13" id="KW-0812">Transmembrane</keyword>
<dbReference type="Pfam" id="PF00512">
    <property type="entry name" value="HisKA"/>
    <property type="match status" value="1"/>
</dbReference>
<dbReference type="InterPro" id="IPR003594">
    <property type="entry name" value="HATPase_dom"/>
</dbReference>
<feature type="transmembrane region" description="Helical" evidence="13">
    <location>
        <begin position="83"/>
        <end position="104"/>
    </location>
</feature>
<dbReference type="Pfam" id="PF13493">
    <property type="entry name" value="DUF4118"/>
    <property type="match status" value="1"/>
</dbReference>
<dbReference type="PANTHER" id="PTHR45569">
    <property type="entry name" value="SENSOR PROTEIN KDPD"/>
    <property type="match status" value="1"/>
</dbReference>
<accession>A0A9D1R8T5</accession>
<protein>
    <recommendedName>
        <fullName evidence="3">histidine kinase</fullName>
        <ecNumber evidence="3">2.7.13.3</ecNumber>
    </recommendedName>
</protein>
<dbReference type="EC" id="2.7.13.3" evidence="3"/>
<evidence type="ECO:0000256" key="7">
    <source>
        <dbReference type="ARBA" id="ARBA00022741"/>
    </source>
</evidence>
<evidence type="ECO:0000256" key="12">
    <source>
        <dbReference type="ARBA" id="ARBA00023136"/>
    </source>
</evidence>
<evidence type="ECO:0000256" key="5">
    <source>
        <dbReference type="ARBA" id="ARBA00022679"/>
    </source>
</evidence>
<evidence type="ECO:0000256" key="3">
    <source>
        <dbReference type="ARBA" id="ARBA00012438"/>
    </source>
</evidence>
<evidence type="ECO:0000256" key="2">
    <source>
        <dbReference type="ARBA" id="ARBA00004141"/>
    </source>
</evidence>
<gene>
    <name evidence="15" type="ORF">H9873_04975</name>
</gene>
<dbReference type="GO" id="GO:0005524">
    <property type="term" value="F:ATP binding"/>
    <property type="evidence" value="ECO:0007669"/>
    <property type="project" value="UniProtKB-KW"/>
</dbReference>
<dbReference type="AlphaFoldDB" id="A0A9D1R8T5"/>
<evidence type="ECO:0000256" key="11">
    <source>
        <dbReference type="ARBA" id="ARBA00023012"/>
    </source>
</evidence>
<evidence type="ECO:0000256" key="6">
    <source>
        <dbReference type="ARBA" id="ARBA00022692"/>
    </source>
</evidence>
<keyword evidence="4" id="KW-0597">Phosphoprotein</keyword>
<dbReference type="PRINTS" id="PR00344">
    <property type="entry name" value="BCTRLSENSOR"/>
</dbReference>
<keyword evidence="10 13" id="KW-1133">Transmembrane helix</keyword>
<comment type="catalytic activity">
    <reaction evidence="1">
        <text>ATP + protein L-histidine = ADP + protein N-phospho-L-histidine.</text>
        <dbReference type="EC" id="2.7.13.3"/>
    </reaction>
</comment>
<dbReference type="SMART" id="SM00387">
    <property type="entry name" value="HATPase_c"/>
    <property type="match status" value="1"/>
</dbReference>
<dbReference type="Gene3D" id="1.10.287.130">
    <property type="match status" value="1"/>
</dbReference>
<dbReference type="CDD" id="cd00082">
    <property type="entry name" value="HisKA"/>
    <property type="match status" value="1"/>
</dbReference>
<comment type="caution">
    <text evidence="15">The sequence shown here is derived from an EMBL/GenBank/DDBJ whole genome shotgun (WGS) entry which is preliminary data.</text>
</comment>
<feature type="transmembrane region" description="Helical" evidence="13">
    <location>
        <begin position="34"/>
        <end position="51"/>
    </location>
</feature>
<feature type="transmembrane region" description="Helical" evidence="13">
    <location>
        <begin position="58"/>
        <end position="77"/>
    </location>
</feature>
<dbReference type="InterPro" id="IPR005467">
    <property type="entry name" value="His_kinase_dom"/>
</dbReference>
<keyword evidence="9" id="KW-0067">ATP-binding</keyword>
<dbReference type="InterPro" id="IPR036890">
    <property type="entry name" value="HATPase_C_sf"/>
</dbReference>
<keyword evidence="7" id="KW-0547">Nucleotide-binding</keyword>
<dbReference type="Gene3D" id="3.30.565.10">
    <property type="entry name" value="Histidine kinase-like ATPase, C-terminal domain"/>
    <property type="match status" value="1"/>
</dbReference>
<dbReference type="SUPFAM" id="SSF47384">
    <property type="entry name" value="Homodimeric domain of signal transducing histidine kinase"/>
    <property type="match status" value="1"/>
</dbReference>
<name>A0A9D1R8T5_9FIRM</name>
<evidence type="ECO:0000256" key="1">
    <source>
        <dbReference type="ARBA" id="ARBA00000085"/>
    </source>
</evidence>
<feature type="transmembrane region" description="Helical" evidence="13">
    <location>
        <begin position="9"/>
        <end position="28"/>
    </location>
</feature>
<dbReference type="InterPro" id="IPR003661">
    <property type="entry name" value="HisK_dim/P_dom"/>
</dbReference>
<evidence type="ECO:0000256" key="8">
    <source>
        <dbReference type="ARBA" id="ARBA00022777"/>
    </source>
</evidence>
<dbReference type="EMBL" id="DXGF01000092">
    <property type="protein sequence ID" value="HIW83658.1"/>
    <property type="molecule type" value="Genomic_DNA"/>
</dbReference>
<dbReference type="InterPro" id="IPR038318">
    <property type="entry name" value="KdpD_sf"/>
</dbReference>
<dbReference type="Pfam" id="PF02518">
    <property type="entry name" value="HATPase_c"/>
    <property type="match status" value="1"/>
</dbReference>
<dbReference type="GO" id="GO:0005886">
    <property type="term" value="C:plasma membrane"/>
    <property type="evidence" value="ECO:0007669"/>
    <property type="project" value="TreeGrafter"/>
</dbReference>
<dbReference type="SUPFAM" id="SSF55874">
    <property type="entry name" value="ATPase domain of HSP90 chaperone/DNA topoisomerase II/histidine kinase"/>
    <property type="match status" value="1"/>
</dbReference>
<keyword evidence="8" id="KW-0418">Kinase</keyword>
<evidence type="ECO:0000313" key="15">
    <source>
        <dbReference type="EMBL" id="HIW83658.1"/>
    </source>
</evidence>
<evidence type="ECO:0000256" key="4">
    <source>
        <dbReference type="ARBA" id="ARBA00022553"/>
    </source>
</evidence>
<evidence type="ECO:0000256" key="13">
    <source>
        <dbReference type="SAM" id="Phobius"/>
    </source>
</evidence>
<dbReference type="Proteomes" id="UP000824263">
    <property type="component" value="Unassembled WGS sequence"/>
</dbReference>
<reference evidence="15" key="2">
    <citation type="submission" date="2021-04" db="EMBL/GenBank/DDBJ databases">
        <authorList>
            <person name="Gilroy R."/>
        </authorList>
    </citation>
    <scope>NUCLEOTIDE SEQUENCE</scope>
    <source>
        <strain evidence="15">ChiSxjej1B13-11762</strain>
    </source>
</reference>